<accession>A0AAD7FF03</accession>
<feature type="region of interest" description="Disordered" evidence="1">
    <location>
        <begin position="325"/>
        <end position="345"/>
    </location>
</feature>
<comment type="caution">
    <text evidence="3">The sequence shown here is derived from an EMBL/GenBank/DDBJ whole genome shotgun (WGS) entry which is preliminary data.</text>
</comment>
<keyword evidence="4" id="KW-1185">Reference proteome</keyword>
<organism evidence="3 4">
    <name type="scientific">Roridomyces roridus</name>
    <dbReference type="NCBI Taxonomy" id="1738132"/>
    <lineage>
        <taxon>Eukaryota</taxon>
        <taxon>Fungi</taxon>
        <taxon>Dikarya</taxon>
        <taxon>Basidiomycota</taxon>
        <taxon>Agaricomycotina</taxon>
        <taxon>Agaricomycetes</taxon>
        <taxon>Agaricomycetidae</taxon>
        <taxon>Agaricales</taxon>
        <taxon>Marasmiineae</taxon>
        <taxon>Mycenaceae</taxon>
        <taxon>Roridomyces</taxon>
    </lineage>
</organism>
<feature type="compositionally biased region" description="Polar residues" evidence="1">
    <location>
        <begin position="329"/>
        <end position="345"/>
    </location>
</feature>
<sequence length="729" mass="79965">MTRKIRKFLLDDIELHANYAAETTTRSRKRFPIRHSTVNLPFHSESDDDSEESASQGSEDEASDSDDGTASDAGKAVATSTSVAKAEPSAVVRIADSKAVGEAASDTDLAYGESDDGEDIESDGQEVKEDEPETDRDASESDEDSDEDATIPIPNKALAIPNFTVDDRSKVEVVSASNEFEMSMATNHFSVISAEASASGGYAGWSAEVNVSAASDTSSQDKKGQASKDILPQFPRATVYLTSKDLVPTEELEAALKLVSDSRDINDLRKLHANFGHLFCQQVLIGGALQSTKIMSSSSTSVESNQKESFRASVGVAVQSPVGVGASAKASTENGTGTDKGQSSQKLNESMVFEATGGDTLLASNPPEWINSVMASENWRVIEQGGLTAIAHVLSEIRGYEEVPQWIMRAIPILANYITIPRQRTLDFRFKVMLEEESISRIAAKRVQSYLSHKPGNLVWPVRNGLEQLEVIEWDQITHRRGDGWEAMDVTRIARQKDSKEFQGLFLPARTQAPVLSLYDSIRTSAGDQASPLAEVDLKETSWRLLVPDGKVVPHNSRISIQSLAEDHRPMMTVYRNQQGVFLPAMTDNEGPAFWRILKTTPNATEGQTIQDGEVVRFCWNFKDQTSGFRDFYDDAFGRRRFVKPEGVQESLYLKVPFPRFEMSDSSGMALVMSAANTSLPVVEWLDVLPTSVDGPVRAVSMKYNLFDLSFRLDSAGTCLLLVYCDALN</sequence>
<reference evidence="3" key="1">
    <citation type="submission" date="2023-03" db="EMBL/GenBank/DDBJ databases">
        <title>Massive genome expansion in bonnet fungi (Mycena s.s.) driven by repeated elements and novel gene families across ecological guilds.</title>
        <authorList>
            <consortium name="Lawrence Berkeley National Laboratory"/>
            <person name="Harder C.B."/>
            <person name="Miyauchi S."/>
            <person name="Viragh M."/>
            <person name="Kuo A."/>
            <person name="Thoen E."/>
            <person name="Andreopoulos B."/>
            <person name="Lu D."/>
            <person name="Skrede I."/>
            <person name="Drula E."/>
            <person name="Henrissat B."/>
            <person name="Morin E."/>
            <person name="Kohler A."/>
            <person name="Barry K."/>
            <person name="LaButti K."/>
            <person name="Morin E."/>
            <person name="Salamov A."/>
            <person name="Lipzen A."/>
            <person name="Mereny Z."/>
            <person name="Hegedus B."/>
            <person name="Baldrian P."/>
            <person name="Stursova M."/>
            <person name="Weitz H."/>
            <person name="Taylor A."/>
            <person name="Grigoriev I.V."/>
            <person name="Nagy L.G."/>
            <person name="Martin F."/>
            <person name="Kauserud H."/>
        </authorList>
    </citation>
    <scope>NUCLEOTIDE SEQUENCE</scope>
    <source>
        <strain evidence="3">9284</strain>
    </source>
</reference>
<dbReference type="EMBL" id="JARKIF010000023">
    <property type="protein sequence ID" value="KAJ7616091.1"/>
    <property type="molecule type" value="Genomic_DNA"/>
</dbReference>
<evidence type="ECO:0000259" key="2">
    <source>
        <dbReference type="Pfam" id="PF22693"/>
    </source>
</evidence>
<evidence type="ECO:0000313" key="4">
    <source>
        <dbReference type="Proteomes" id="UP001221142"/>
    </source>
</evidence>
<gene>
    <name evidence="3" type="ORF">FB45DRAFT_757556</name>
</gene>
<dbReference type="InterPro" id="IPR054586">
    <property type="entry name" value="MACPF_1_fungal"/>
</dbReference>
<evidence type="ECO:0000313" key="3">
    <source>
        <dbReference type="EMBL" id="KAJ7616091.1"/>
    </source>
</evidence>
<feature type="domain" description="MACPF-like" evidence="2">
    <location>
        <begin position="209"/>
        <end position="384"/>
    </location>
</feature>
<name>A0AAD7FF03_9AGAR</name>
<feature type="compositionally biased region" description="Acidic residues" evidence="1">
    <location>
        <begin position="46"/>
        <end position="69"/>
    </location>
</feature>
<feature type="compositionally biased region" description="Acidic residues" evidence="1">
    <location>
        <begin position="113"/>
        <end position="149"/>
    </location>
</feature>
<dbReference type="AlphaFoldDB" id="A0AAD7FF03"/>
<feature type="region of interest" description="Disordered" evidence="1">
    <location>
        <begin position="22"/>
        <end position="155"/>
    </location>
</feature>
<protein>
    <recommendedName>
        <fullName evidence="2">MACPF-like domain-containing protein</fullName>
    </recommendedName>
</protein>
<dbReference type="Proteomes" id="UP001221142">
    <property type="component" value="Unassembled WGS sequence"/>
</dbReference>
<dbReference type="Pfam" id="PF22693">
    <property type="entry name" value="MACPF_1"/>
    <property type="match status" value="1"/>
</dbReference>
<proteinExistence type="predicted"/>
<evidence type="ECO:0000256" key="1">
    <source>
        <dbReference type="SAM" id="MobiDB-lite"/>
    </source>
</evidence>